<evidence type="ECO:0000313" key="1">
    <source>
        <dbReference type="EMBL" id="KKQ98851.1"/>
    </source>
</evidence>
<protein>
    <submittedName>
        <fullName evidence="1">Uncharacterized protein</fullName>
    </submittedName>
</protein>
<sequence>MTIREMITALEAVAMIHKSDEILVKLGDVYLEGSFFTDIEEVTTKANDVFPAPIESNPDEVEVVIW</sequence>
<dbReference type="Proteomes" id="UP000033881">
    <property type="component" value="Unassembled WGS sequence"/>
</dbReference>
<reference evidence="1 2" key="1">
    <citation type="journal article" date="2015" name="Nature">
        <title>rRNA introns, odd ribosomes, and small enigmatic genomes across a large radiation of phyla.</title>
        <authorList>
            <person name="Brown C.T."/>
            <person name="Hug L.A."/>
            <person name="Thomas B.C."/>
            <person name="Sharon I."/>
            <person name="Castelle C.J."/>
            <person name="Singh A."/>
            <person name="Wilkins M.J."/>
            <person name="Williams K.H."/>
            <person name="Banfield J.F."/>
        </authorList>
    </citation>
    <scope>NUCLEOTIDE SEQUENCE [LARGE SCALE GENOMIC DNA]</scope>
</reference>
<dbReference type="STRING" id="1618574.UT24_C0033G0006"/>
<accession>A0A0G0QAY3</accession>
<evidence type="ECO:0000313" key="2">
    <source>
        <dbReference type="Proteomes" id="UP000033881"/>
    </source>
</evidence>
<gene>
    <name evidence="1" type="ORF">UT24_C0033G0006</name>
</gene>
<comment type="caution">
    <text evidence="1">The sequence shown here is derived from an EMBL/GenBank/DDBJ whole genome shotgun (WGS) entry which is preliminary data.</text>
</comment>
<organism evidence="1 2">
    <name type="scientific">Candidatus Woesebacteria bacterium GW2011_GWB1_39_12</name>
    <dbReference type="NCBI Taxonomy" id="1618574"/>
    <lineage>
        <taxon>Bacteria</taxon>
        <taxon>Candidatus Woeseibacteriota</taxon>
    </lineage>
</organism>
<dbReference type="EMBL" id="LBWB01000033">
    <property type="protein sequence ID" value="KKQ98851.1"/>
    <property type="molecule type" value="Genomic_DNA"/>
</dbReference>
<dbReference type="AlphaFoldDB" id="A0A0G0QAY3"/>
<name>A0A0G0QAY3_9BACT</name>
<proteinExistence type="predicted"/>